<proteinExistence type="predicted"/>
<accession>A0A7S2LAN2</accession>
<dbReference type="InterPro" id="IPR003609">
    <property type="entry name" value="Pan_app"/>
</dbReference>
<dbReference type="EMBL" id="HBGW01058822">
    <property type="protein sequence ID" value="CAD9599370.1"/>
    <property type="molecule type" value="Transcribed_RNA"/>
</dbReference>
<gene>
    <name evidence="2" type="ORF">BRAN1462_LOCUS37401</name>
</gene>
<feature type="domain" description="Apple" evidence="1">
    <location>
        <begin position="176"/>
        <end position="258"/>
    </location>
</feature>
<protein>
    <recommendedName>
        <fullName evidence="1">Apple domain-containing protein</fullName>
    </recommendedName>
</protein>
<evidence type="ECO:0000313" key="2">
    <source>
        <dbReference type="EMBL" id="CAD9599370.1"/>
    </source>
</evidence>
<dbReference type="PROSITE" id="PS50948">
    <property type="entry name" value="PAN"/>
    <property type="match status" value="1"/>
</dbReference>
<evidence type="ECO:0000259" key="1">
    <source>
        <dbReference type="PROSITE" id="PS50948"/>
    </source>
</evidence>
<organism evidence="2">
    <name type="scientific">Zooxanthella nutricula</name>
    <dbReference type="NCBI Taxonomy" id="1333877"/>
    <lineage>
        <taxon>Eukaryota</taxon>
        <taxon>Sar</taxon>
        <taxon>Alveolata</taxon>
        <taxon>Dinophyceae</taxon>
        <taxon>Peridiniales</taxon>
        <taxon>Peridiniales incertae sedis</taxon>
        <taxon>Zooxanthella</taxon>
    </lineage>
</organism>
<reference evidence="2" key="1">
    <citation type="submission" date="2021-01" db="EMBL/GenBank/DDBJ databases">
        <authorList>
            <person name="Corre E."/>
            <person name="Pelletier E."/>
            <person name="Niang G."/>
            <person name="Scheremetjew M."/>
            <person name="Finn R."/>
            <person name="Kale V."/>
            <person name="Holt S."/>
            <person name="Cochrane G."/>
            <person name="Meng A."/>
            <person name="Brown T."/>
            <person name="Cohen L."/>
        </authorList>
    </citation>
    <scope>NUCLEOTIDE SEQUENCE</scope>
    <source>
        <strain evidence="2">RCC3387</strain>
    </source>
</reference>
<sequence length="491" mass="52465">MAAPMAGQAWRAPAAEDRRPSVSLLGAGTAAPLSSREFSTVHPNAKSTWANTPEGEWTAVVKNPSPHHRGMLRFAEGDCTLHGVSVYRPSHGELNLRLNFGDCNSPSGIRHAAAALVVQPGADSGCSGLAEWMCAVMPHEVCWPPLRIATTTTTPSAGSMQLQVKANYSAVGPGLCQRSPGADVVAHGHVQQVGECALACLSSNTAALRVGDGGRTCTGFAFSQKDRRRCLIYRGPRAGQPREMLAAGAEHVDDRWTCYSMYKAQGHAIDRPPGWPGDAGAYHSEGAAVPHAGDNVVPPETLLRLGCELGQGCVEAVRQRLEPLVPKCFDPIDWLNVLPNKRHPGPCLHPPCPVFQGVLVVNSTTWEYLRHKLPVVEPARAVVDSTVIADMVSVDIGDAQCHASGPAIRSSDWWKYVLTSVVTAAATVPVTWRIMQCFVQRVAYTLVETDLGDPSTSKAVGFSDSILRWTWGTDPTPGGYLPVSAVSVSRP</sequence>
<name>A0A7S2LAN2_9DINO</name>
<dbReference type="AlphaFoldDB" id="A0A7S2LAN2"/>